<dbReference type="Proteomes" id="UP001430804">
    <property type="component" value="Unassembled WGS sequence"/>
</dbReference>
<reference evidence="3" key="1">
    <citation type="submission" date="2021-07" db="EMBL/GenBank/DDBJ databases">
        <title>Pseudohoeflea marina sp. nov. a polyhydroxyalcanoate-producing bacterium.</title>
        <authorList>
            <person name="Zheng W."/>
            <person name="Yu S."/>
            <person name="Huang Y."/>
        </authorList>
    </citation>
    <scope>NUCLEOTIDE SEQUENCE</scope>
    <source>
        <strain evidence="3">DP4N28-3</strain>
    </source>
</reference>
<dbReference type="RefSeq" id="WP_219201293.1">
    <property type="nucleotide sequence ID" value="NZ_JAHWQX010000002.1"/>
</dbReference>
<keyword evidence="3" id="KW-0969">Cilium</keyword>
<dbReference type="EMBL" id="JAHWQX010000002">
    <property type="protein sequence ID" value="MBW3097380.1"/>
    <property type="molecule type" value="Genomic_DNA"/>
</dbReference>
<dbReference type="PANTHER" id="PTHR30034">
    <property type="entry name" value="FLAGELLAR MOTOR SWITCH PROTEIN FLIM"/>
    <property type="match status" value="1"/>
</dbReference>
<dbReference type="InterPro" id="IPR001543">
    <property type="entry name" value="FliN-like_C"/>
</dbReference>
<accession>A0ABS6WQQ3</accession>
<evidence type="ECO:0000259" key="2">
    <source>
        <dbReference type="Pfam" id="PF01052"/>
    </source>
</evidence>
<evidence type="ECO:0000313" key="3">
    <source>
        <dbReference type="EMBL" id="MBW3097380.1"/>
    </source>
</evidence>
<evidence type="ECO:0000313" key="4">
    <source>
        <dbReference type="Proteomes" id="UP001430804"/>
    </source>
</evidence>
<sequence>MATRSVKQPPAATASDATRMPADLLDRMTRKLGTASEMRERGALYQASIGPALQEALGRATGLEIDVRSGPVTTGRRRALWGEKITEAAFCPAALRGWSDGLGLFCGAPIITVLVECLLGGADPEAVQITERPLSTIELEMSVVIFEQVTATLRAAIGIDDGRSRNAAGKPKLQIPDAEDDLLEDFHAAAIGFTLEFASFSVPLTIVAPQSALLRVRPAPRLRLKPEEVKAQADWKERLNKRLAGSTVKLEARIELDHLRLERLSQLQPGDIIPFNEDGGMAVTLGSNGKDIYRCALGRKGQRYMVRIEGPAGPDDEWREAFV</sequence>
<protein>
    <submittedName>
        <fullName evidence="3">FliM/FliN family flagellar motor switch protein</fullName>
    </submittedName>
</protein>
<proteinExistence type="predicted"/>
<gene>
    <name evidence="3" type="ORF">KY465_08815</name>
</gene>
<dbReference type="Pfam" id="PF01052">
    <property type="entry name" value="FliMN_C"/>
    <property type="match status" value="1"/>
</dbReference>
<organism evidence="3 4">
    <name type="scientific">Pseudohoeflea coraliihabitans</name>
    <dbReference type="NCBI Taxonomy" id="2860393"/>
    <lineage>
        <taxon>Bacteria</taxon>
        <taxon>Pseudomonadati</taxon>
        <taxon>Pseudomonadota</taxon>
        <taxon>Alphaproteobacteria</taxon>
        <taxon>Hyphomicrobiales</taxon>
        <taxon>Rhizobiaceae</taxon>
        <taxon>Pseudohoeflea</taxon>
    </lineage>
</organism>
<keyword evidence="3" id="KW-0966">Cell projection</keyword>
<feature type="domain" description="Flagellar motor switch protein FliN-like C-terminal" evidence="2">
    <location>
        <begin position="242"/>
        <end position="310"/>
    </location>
</feature>
<dbReference type="PANTHER" id="PTHR30034:SF6">
    <property type="entry name" value="YOP PROTEINS TRANSLOCATION PROTEIN Q"/>
    <property type="match status" value="1"/>
</dbReference>
<name>A0ABS6WQQ3_9HYPH</name>
<evidence type="ECO:0000256" key="1">
    <source>
        <dbReference type="SAM" id="MobiDB-lite"/>
    </source>
</evidence>
<comment type="caution">
    <text evidence="3">The sequence shown here is derived from an EMBL/GenBank/DDBJ whole genome shotgun (WGS) entry which is preliminary data.</text>
</comment>
<keyword evidence="3" id="KW-0282">Flagellum</keyword>
<feature type="region of interest" description="Disordered" evidence="1">
    <location>
        <begin position="1"/>
        <end position="20"/>
    </location>
</feature>
<keyword evidence="4" id="KW-1185">Reference proteome</keyword>